<reference evidence="2 3" key="1">
    <citation type="submission" date="2021-08" db="EMBL/GenBank/DDBJ databases">
        <title>Draft Genome Sequence of Phanerochaete sordida strain YK-624.</title>
        <authorList>
            <person name="Mori T."/>
            <person name="Dohra H."/>
            <person name="Suzuki T."/>
            <person name="Kawagishi H."/>
            <person name="Hirai H."/>
        </authorList>
    </citation>
    <scope>NUCLEOTIDE SEQUENCE [LARGE SCALE GENOMIC DNA]</scope>
    <source>
        <strain evidence="2 3">YK-624</strain>
    </source>
</reference>
<dbReference type="Proteomes" id="UP000703269">
    <property type="component" value="Unassembled WGS sequence"/>
</dbReference>
<feature type="region of interest" description="Disordered" evidence="1">
    <location>
        <begin position="1"/>
        <end position="22"/>
    </location>
</feature>
<evidence type="ECO:0000313" key="3">
    <source>
        <dbReference type="Proteomes" id="UP000703269"/>
    </source>
</evidence>
<organism evidence="2 3">
    <name type="scientific">Phanerochaete sordida</name>
    <dbReference type="NCBI Taxonomy" id="48140"/>
    <lineage>
        <taxon>Eukaryota</taxon>
        <taxon>Fungi</taxon>
        <taxon>Dikarya</taxon>
        <taxon>Basidiomycota</taxon>
        <taxon>Agaricomycotina</taxon>
        <taxon>Agaricomycetes</taxon>
        <taxon>Polyporales</taxon>
        <taxon>Phanerochaetaceae</taxon>
        <taxon>Phanerochaete</taxon>
    </lineage>
</organism>
<comment type="caution">
    <text evidence="2">The sequence shown here is derived from an EMBL/GenBank/DDBJ whole genome shotgun (WGS) entry which is preliminary data.</text>
</comment>
<sequence>MSQPRNAGRLTDYPKRNSASEPELDVLGRCPAAIAFLCPATSAGTSPRGDTQQIAQRAQNEAARVPYRYRTVISGSTISGPLSQLEGVSVTRCARMRLAQSMGLHLAQSTMHRCVCHRQHPHRCSRKTLHAASRARSRTNKALSDTAPSCGTICKRALHSVFNPTDCAAQASHGQEVKLEQGRARTSLVSVCGIASTPQVENDTFIS</sequence>
<protein>
    <submittedName>
        <fullName evidence="2">Uncharacterized protein</fullName>
    </submittedName>
</protein>
<keyword evidence="3" id="KW-1185">Reference proteome</keyword>
<gene>
    <name evidence="2" type="ORF">PsYK624_096750</name>
</gene>
<accession>A0A9P3GEM9</accession>
<evidence type="ECO:0000256" key="1">
    <source>
        <dbReference type="SAM" id="MobiDB-lite"/>
    </source>
</evidence>
<dbReference type="AlphaFoldDB" id="A0A9P3GEM9"/>
<name>A0A9P3GEM9_9APHY</name>
<evidence type="ECO:0000313" key="2">
    <source>
        <dbReference type="EMBL" id="GJE93516.1"/>
    </source>
</evidence>
<proteinExistence type="predicted"/>
<dbReference type="EMBL" id="BPQB01000033">
    <property type="protein sequence ID" value="GJE93516.1"/>
    <property type="molecule type" value="Genomic_DNA"/>
</dbReference>